<keyword evidence="3" id="KW-1185">Reference proteome</keyword>
<gene>
    <name evidence="2" type="ORF">Aco04nite_54980</name>
</gene>
<accession>A0A919VW72</accession>
<evidence type="ECO:0000313" key="3">
    <source>
        <dbReference type="Proteomes" id="UP000680865"/>
    </source>
</evidence>
<evidence type="ECO:0008006" key="4">
    <source>
        <dbReference type="Google" id="ProtNLM"/>
    </source>
</evidence>
<organism evidence="2 3">
    <name type="scientific">Winogradskya consettensis</name>
    <dbReference type="NCBI Taxonomy" id="113560"/>
    <lineage>
        <taxon>Bacteria</taxon>
        <taxon>Bacillati</taxon>
        <taxon>Actinomycetota</taxon>
        <taxon>Actinomycetes</taxon>
        <taxon>Micromonosporales</taxon>
        <taxon>Micromonosporaceae</taxon>
        <taxon>Winogradskya</taxon>
    </lineage>
</organism>
<dbReference type="AlphaFoldDB" id="A0A919VW72"/>
<proteinExistence type="predicted"/>
<sequence>MLRPVLAALTACTILASPAPAQASRSARPTFPDAPASSRVLQSSPVLQPLRTLASSALTSSALPSSALTFVALGSSGAALTERAASSAYGGRISRNQTIVRAADWLRRDIPYSQSNSDARWDLNRGRRYRPDCSGMVSMAWALDPTGIGRALVTWELPTVSSRIGWRDLRRGDILLRLVPGNRALEHVQLVQAWANPAHTRAWIIEQSGTATDMRRRVVTISAIRAAYAPYRYNRIS</sequence>
<evidence type="ECO:0000313" key="2">
    <source>
        <dbReference type="EMBL" id="GIM77365.1"/>
    </source>
</evidence>
<feature type="signal peptide" evidence="1">
    <location>
        <begin position="1"/>
        <end position="23"/>
    </location>
</feature>
<dbReference type="Gene3D" id="3.90.1720.10">
    <property type="entry name" value="endopeptidase domain like (from Nostoc punctiforme)"/>
    <property type="match status" value="1"/>
</dbReference>
<dbReference type="Proteomes" id="UP000680865">
    <property type="component" value="Unassembled WGS sequence"/>
</dbReference>
<name>A0A919VW72_9ACTN</name>
<protein>
    <recommendedName>
        <fullName evidence="4">NlpC/P60 domain-containing protein</fullName>
    </recommendedName>
</protein>
<keyword evidence="1" id="KW-0732">Signal</keyword>
<dbReference type="EMBL" id="BOQP01000030">
    <property type="protein sequence ID" value="GIM77365.1"/>
    <property type="molecule type" value="Genomic_DNA"/>
</dbReference>
<comment type="caution">
    <text evidence="2">The sequence shown here is derived from an EMBL/GenBank/DDBJ whole genome shotgun (WGS) entry which is preliminary data.</text>
</comment>
<reference evidence="2" key="1">
    <citation type="submission" date="2021-03" db="EMBL/GenBank/DDBJ databases">
        <title>Whole genome shotgun sequence of Actinoplanes consettensis NBRC 14913.</title>
        <authorList>
            <person name="Komaki H."/>
            <person name="Tamura T."/>
        </authorList>
    </citation>
    <scope>NUCLEOTIDE SEQUENCE</scope>
    <source>
        <strain evidence="2">NBRC 14913</strain>
    </source>
</reference>
<feature type="chain" id="PRO_5037226224" description="NlpC/P60 domain-containing protein" evidence="1">
    <location>
        <begin position="24"/>
        <end position="237"/>
    </location>
</feature>
<evidence type="ECO:0000256" key="1">
    <source>
        <dbReference type="SAM" id="SignalP"/>
    </source>
</evidence>